<organism evidence="2 3">
    <name type="scientific">Yinghuangia soli</name>
    <dbReference type="NCBI Taxonomy" id="2908204"/>
    <lineage>
        <taxon>Bacteria</taxon>
        <taxon>Bacillati</taxon>
        <taxon>Actinomycetota</taxon>
        <taxon>Actinomycetes</taxon>
        <taxon>Kitasatosporales</taxon>
        <taxon>Streptomycetaceae</taxon>
        <taxon>Yinghuangia</taxon>
    </lineage>
</organism>
<feature type="region of interest" description="Disordered" evidence="1">
    <location>
        <begin position="53"/>
        <end position="119"/>
    </location>
</feature>
<comment type="caution">
    <text evidence="2">The sequence shown here is derived from an EMBL/GenBank/DDBJ whole genome shotgun (WGS) entry which is preliminary data.</text>
</comment>
<proteinExistence type="predicted"/>
<sequence length="119" mass="12091">MGLRLDVAGEQDAYAGHLGQQDQAGVVRRGSGLAAGCGGVARADDLPVQRAAESPAFADLGDRHRHSGGGRPAAHSLDLAGGLGQPGGLDQPHRTAAQHAGQPLDVIGMEMAQHDHGHT</sequence>
<evidence type="ECO:0000313" key="2">
    <source>
        <dbReference type="EMBL" id="MCF2530645.1"/>
    </source>
</evidence>
<reference evidence="2" key="1">
    <citation type="submission" date="2022-01" db="EMBL/GenBank/DDBJ databases">
        <title>Genome-Based Taxonomic Classification of the Phylum Actinobacteria.</title>
        <authorList>
            <person name="Gao Y."/>
        </authorList>
    </citation>
    <scope>NUCLEOTIDE SEQUENCE</scope>
    <source>
        <strain evidence="2">KLBMP 8922</strain>
    </source>
</reference>
<dbReference type="Proteomes" id="UP001165378">
    <property type="component" value="Unassembled WGS sequence"/>
</dbReference>
<dbReference type="EMBL" id="JAKFHA010000017">
    <property type="protein sequence ID" value="MCF2530645.1"/>
    <property type="molecule type" value="Genomic_DNA"/>
</dbReference>
<accession>A0AA41Q453</accession>
<gene>
    <name evidence="2" type="ORF">LZ495_25960</name>
</gene>
<dbReference type="RefSeq" id="WP_235055304.1">
    <property type="nucleotide sequence ID" value="NZ_JAKFHA010000017.1"/>
</dbReference>
<evidence type="ECO:0000256" key="1">
    <source>
        <dbReference type="SAM" id="MobiDB-lite"/>
    </source>
</evidence>
<protein>
    <submittedName>
        <fullName evidence="2">Uncharacterized protein</fullName>
    </submittedName>
</protein>
<dbReference type="AlphaFoldDB" id="A0AA41Q453"/>
<evidence type="ECO:0000313" key="3">
    <source>
        <dbReference type="Proteomes" id="UP001165378"/>
    </source>
</evidence>
<name>A0AA41Q453_9ACTN</name>
<keyword evidence="3" id="KW-1185">Reference proteome</keyword>